<feature type="domain" description="GST N-terminal" evidence="3">
    <location>
        <begin position="38"/>
        <end position="119"/>
    </location>
</feature>
<dbReference type="GO" id="GO:0000266">
    <property type="term" value="P:mitochondrial fission"/>
    <property type="evidence" value="ECO:0007669"/>
    <property type="project" value="TreeGrafter"/>
</dbReference>
<protein>
    <recommendedName>
        <fullName evidence="7">Ganglioside-induced differentiation-associated protein 1</fullName>
    </recommendedName>
</protein>
<comment type="similarity">
    <text evidence="1">Belongs to the GST superfamily.</text>
</comment>
<evidence type="ECO:0000313" key="5">
    <source>
        <dbReference type="EMBL" id="RZF36058.1"/>
    </source>
</evidence>
<dbReference type="PANTHER" id="PTHR44188">
    <property type="entry name" value="GDAP1, ISOFORM A"/>
    <property type="match status" value="1"/>
</dbReference>
<name>A0A482WRH6_LAOST</name>
<dbReference type="GO" id="GO:0005741">
    <property type="term" value="C:mitochondrial outer membrane"/>
    <property type="evidence" value="ECO:0007669"/>
    <property type="project" value="TreeGrafter"/>
</dbReference>
<dbReference type="InterPro" id="IPR004045">
    <property type="entry name" value="Glutathione_S-Trfase_N"/>
</dbReference>
<proteinExistence type="inferred from homology"/>
<dbReference type="PROSITE" id="PS50404">
    <property type="entry name" value="GST_NTER"/>
    <property type="match status" value="1"/>
</dbReference>
<dbReference type="Pfam" id="PF13417">
    <property type="entry name" value="GST_N_3"/>
    <property type="match status" value="1"/>
</dbReference>
<evidence type="ECO:0000259" key="4">
    <source>
        <dbReference type="PROSITE" id="PS50405"/>
    </source>
</evidence>
<evidence type="ECO:0008006" key="7">
    <source>
        <dbReference type="Google" id="ProtNLM"/>
    </source>
</evidence>
<evidence type="ECO:0000256" key="2">
    <source>
        <dbReference type="SAM" id="Phobius"/>
    </source>
</evidence>
<reference evidence="5 6" key="1">
    <citation type="journal article" date="2017" name="Gigascience">
        <title>Genome sequence of the small brown planthopper, Laodelphax striatellus.</title>
        <authorList>
            <person name="Zhu J."/>
            <person name="Jiang F."/>
            <person name="Wang X."/>
            <person name="Yang P."/>
            <person name="Bao Y."/>
            <person name="Zhao W."/>
            <person name="Wang W."/>
            <person name="Lu H."/>
            <person name="Wang Q."/>
            <person name="Cui N."/>
            <person name="Li J."/>
            <person name="Chen X."/>
            <person name="Luo L."/>
            <person name="Yu J."/>
            <person name="Kang L."/>
            <person name="Cui F."/>
        </authorList>
    </citation>
    <scope>NUCLEOTIDE SEQUENCE [LARGE SCALE GENOMIC DNA]</scope>
    <source>
        <strain evidence="5">Lst14</strain>
    </source>
</reference>
<dbReference type="InterPro" id="IPR036249">
    <property type="entry name" value="Thioredoxin-like_sf"/>
</dbReference>
<dbReference type="AlphaFoldDB" id="A0A482WRH6"/>
<dbReference type="Gene3D" id="1.20.1050.10">
    <property type="match status" value="1"/>
</dbReference>
<dbReference type="GO" id="GO:0006626">
    <property type="term" value="P:protein targeting to mitochondrion"/>
    <property type="evidence" value="ECO:0007669"/>
    <property type="project" value="TreeGrafter"/>
</dbReference>
<dbReference type="GO" id="GO:0008053">
    <property type="term" value="P:mitochondrial fusion"/>
    <property type="evidence" value="ECO:0007669"/>
    <property type="project" value="TreeGrafter"/>
</dbReference>
<dbReference type="SUPFAM" id="SSF52833">
    <property type="entry name" value="Thioredoxin-like"/>
    <property type="match status" value="1"/>
</dbReference>
<dbReference type="OrthoDB" id="249703at2759"/>
<dbReference type="PANTHER" id="PTHR44188:SF1">
    <property type="entry name" value="GDAP1, ISOFORM A"/>
    <property type="match status" value="1"/>
</dbReference>
<dbReference type="InterPro" id="IPR010987">
    <property type="entry name" value="Glutathione-S-Trfase_C-like"/>
</dbReference>
<keyword evidence="2" id="KW-1133">Transmembrane helix</keyword>
<comment type="caution">
    <text evidence="5">The sequence shown here is derived from an EMBL/GenBank/DDBJ whole genome shotgun (WGS) entry which is preliminary data.</text>
</comment>
<dbReference type="InParanoid" id="A0A482WRH6"/>
<dbReference type="SFLD" id="SFLDG00358">
    <property type="entry name" value="Main_(cytGST)"/>
    <property type="match status" value="1"/>
</dbReference>
<dbReference type="FunCoup" id="A0A482WRH6">
    <property type="interactions" value="299"/>
</dbReference>
<dbReference type="InterPro" id="IPR036282">
    <property type="entry name" value="Glutathione-S-Trfase_C_sf"/>
</dbReference>
<gene>
    <name evidence="5" type="ORF">LSTR_LSTR005874</name>
</gene>
<feature type="domain" description="GST C-terminal" evidence="4">
    <location>
        <begin position="185"/>
        <end position="324"/>
    </location>
</feature>
<keyword evidence="6" id="KW-1185">Reference proteome</keyword>
<evidence type="ECO:0000259" key="3">
    <source>
        <dbReference type="PROSITE" id="PS50404"/>
    </source>
</evidence>
<evidence type="ECO:0000313" key="6">
    <source>
        <dbReference type="Proteomes" id="UP000291343"/>
    </source>
</evidence>
<dbReference type="InterPro" id="IPR040079">
    <property type="entry name" value="Glutathione_S-Trfase"/>
</dbReference>
<dbReference type="SFLD" id="SFLDS00019">
    <property type="entry name" value="Glutathione_Transferase_(cytos"/>
    <property type="match status" value="1"/>
</dbReference>
<dbReference type="EMBL" id="QKKF02027168">
    <property type="protein sequence ID" value="RZF36058.1"/>
    <property type="molecule type" value="Genomic_DNA"/>
</dbReference>
<dbReference type="SUPFAM" id="SSF47616">
    <property type="entry name" value="GST C-terminal domain-like"/>
    <property type="match status" value="1"/>
</dbReference>
<dbReference type="PROSITE" id="PS50405">
    <property type="entry name" value="GST_CTER"/>
    <property type="match status" value="1"/>
</dbReference>
<organism evidence="5 6">
    <name type="scientific">Laodelphax striatellus</name>
    <name type="common">Small brown planthopper</name>
    <name type="synonym">Delphax striatella</name>
    <dbReference type="NCBI Taxonomy" id="195883"/>
    <lineage>
        <taxon>Eukaryota</taxon>
        <taxon>Metazoa</taxon>
        <taxon>Ecdysozoa</taxon>
        <taxon>Arthropoda</taxon>
        <taxon>Hexapoda</taxon>
        <taxon>Insecta</taxon>
        <taxon>Pterygota</taxon>
        <taxon>Neoptera</taxon>
        <taxon>Paraneoptera</taxon>
        <taxon>Hemiptera</taxon>
        <taxon>Auchenorrhyncha</taxon>
        <taxon>Fulgoroidea</taxon>
        <taxon>Delphacidae</taxon>
        <taxon>Criomorphinae</taxon>
        <taxon>Laodelphax</taxon>
    </lineage>
</organism>
<dbReference type="Gene3D" id="3.40.30.10">
    <property type="entry name" value="Glutaredoxin"/>
    <property type="match status" value="1"/>
</dbReference>
<keyword evidence="2" id="KW-0472">Membrane</keyword>
<accession>A0A482WRH6</accession>
<dbReference type="SMR" id="A0A482WRH6"/>
<feature type="transmembrane region" description="Helical" evidence="2">
    <location>
        <begin position="323"/>
        <end position="343"/>
    </location>
</feature>
<evidence type="ECO:0000256" key="1">
    <source>
        <dbReference type="ARBA" id="ARBA00007409"/>
    </source>
</evidence>
<dbReference type="Proteomes" id="UP000291343">
    <property type="component" value="Unassembled WGS sequence"/>
</dbReference>
<sequence>MSSWRLWNRLLPRPSNYHHVVKIMAASLFVLGSKANENGLVLYSHGYSFYSQKVIMAMHEKKLTFEISSVDITKGVQYEPWFLEINPRGEVPVLKDGIKIIPDSSRIIDYLEDNFSNGDTPRLMPTDKGPQVKQKVEHLRKLIDKLPANVITMGSFLHPEFAPDPKMPFIKPVRNHLSSADEKASDMLRGLAEKYPEKKDVFLKKAEAHDHNRAKIVPKEGFQNLLNDVDTVLKEVEKELESHSGDDKMWLCTDSFTIADVSLTILLDRLYLLGMESYFWTNGKKKNIEVYYGRVQQRDSYKQTVPTLCYHLKTLLMSQLNTILGVAGASSAVAALFGGIKFWQRNAKEN</sequence>
<dbReference type="STRING" id="195883.A0A482WRH6"/>
<keyword evidence="2" id="KW-0812">Transmembrane</keyword>